<keyword evidence="1" id="KW-0732">Signal</keyword>
<comment type="caution">
    <text evidence="2">The sequence shown here is derived from an EMBL/GenBank/DDBJ whole genome shotgun (WGS) entry which is preliminary data.</text>
</comment>
<feature type="signal peptide" evidence="1">
    <location>
        <begin position="1"/>
        <end position="20"/>
    </location>
</feature>
<dbReference type="AlphaFoldDB" id="A0AAU9PQ48"/>
<evidence type="ECO:0000256" key="1">
    <source>
        <dbReference type="SAM" id="SignalP"/>
    </source>
</evidence>
<accession>A0AAU9PQ48</accession>
<sequence>MPFALHQVLVIVSILYSGESLRAGLWSKLLSKPEFILLSSIGRPKSVSYESLCVYSIVCCFGKVLISTETWSKCAFCQIVSRDRFFHSRKCSIGVFSSLEVSILFPSIALSEPTVYEQLSRRNAILT</sequence>
<gene>
    <name evidence="2" type="ORF">LVIROSA_LOCUS37083</name>
</gene>
<organism evidence="2 3">
    <name type="scientific">Lactuca virosa</name>
    <dbReference type="NCBI Taxonomy" id="75947"/>
    <lineage>
        <taxon>Eukaryota</taxon>
        <taxon>Viridiplantae</taxon>
        <taxon>Streptophyta</taxon>
        <taxon>Embryophyta</taxon>
        <taxon>Tracheophyta</taxon>
        <taxon>Spermatophyta</taxon>
        <taxon>Magnoliopsida</taxon>
        <taxon>eudicotyledons</taxon>
        <taxon>Gunneridae</taxon>
        <taxon>Pentapetalae</taxon>
        <taxon>asterids</taxon>
        <taxon>campanulids</taxon>
        <taxon>Asterales</taxon>
        <taxon>Asteraceae</taxon>
        <taxon>Cichorioideae</taxon>
        <taxon>Cichorieae</taxon>
        <taxon>Lactucinae</taxon>
        <taxon>Lactuca</taxon>
    </lineage>
</organism>
<dbReference type="Proteomes" id="UP001157418">
    <property type="component" value="Unassembled WGS sequence"/>
</dbReference>
<reference evidence="2 3" key="1">
    <citation type="submission" date="2022-01" db="EMBL/GenBank/DDBJ databases">
        <authorList>
            <person name="Xiong W."/>
            <person name="Schranz E."/>
        </authorList>
    </citation>
    <scope>NUCLEOTIDE SEQUENCE [LARGE SCALE GENOMIC DNA]</scope>
</reference>
<name>A0AAU9PQ48_9ASTR</name>
<keyword evidence="3" id="KW-1185">Reference proteome</keyword>
<dbReference type="EMBL" id="CAKMRJ010005745">
    <property type="protein sequence ID" value="CAH1451742.1"/>
    <property type="molecule type" value="Genomic_DNA"/>
</dbReference>
<evidence type="ECO:0000313" key="2">
    <source>
        <dbReference type="EMBL" id="CAH1451742.1"/>
    </source>
</evidence>
<evidence type="ECO:0000313" key="3">
    <source>
        <dbReference type="Proteomes" id="UP001157418"/>
    </source>
</evidence>
<proteinExistence type="predicted"/>
<protein>
    <recommendedName>
        <fullName evidence="4">Secreted protein</fullName>
    </recommendedName>
</protein>
<feature type="chain" id="PRO_5043930775" description="Secreted protein" evidence="1">
    <location>
        <begin position="21"/>
        <end position="127"/>
    </location>
</feature>
<evidence type="ECO:0008006" key="4">
    <source>
        <dbReference type="Google" id="ProtNLM"/>
    </source>
</evidence>